<dbReference type="Proteomes" id="UP000184082">
    <property type="component" value="Unassembled WGS sequence"/>
</dbReference>
<evidence type="ECO:0000256" key="1">
    <source>
        <dbReference type="ARBA" id="ARBA00022679"/>
    </source>
</evidence>
<keyword evidence="3" id="KW-0489">Methyltransferase</keyword>
<accession>A0A1M6R5H8</accession>
<feature type="domain" description="Methyltransferase" evidence="2">
    <location>
        <begin position="41"/>
        <end position="136"/>
    </location>
</feature>
<dbReference type="InterPro" id="IPR029063">
    <property type="entry name" value="SAM-dependent_MTases_sf"/>
</dbReference>
<dbReference type="Gene3D" id="2.20.25.110">
    <property type="entry name" value="S-adenosyl-L-methionine-dependent methyltransferases"/>
    <property type="match status" value="1"/>
</dbReference>
<dbReference type="GO" id="GO:0032259">
    <property type="term" value="P:methylation"/>
    <property type="evidence" value="ECO:0007669"/>
    <property type="project" value="UniProtKB-KW"/>
</dbReference>
<organism evidence="3 4">
    <name type="scientific">Caminicella sporogenes DSM 14501</name>
    <dbReference type="NCBI Taxonomy" id="1121266"/>
    <lineage>
        <taxon>Bacteria</taxon>
        <taxon>Bacillati</taxon>
        <taxon>Bacillota</taxon>
        <taxon>Clostridia</taxon>
        <taxon>Peptostreptococcales</taxon>
        <taxon>Caminicellaceae</taxon>
        <taxon>Caminicella</taxon>
    </lineage>
</organism>
<dbReference type="Pfam" id="PF13649">
    <property type="entry name" value="Methyltransf_25"/>
    <property type="match status" value="1"/>
</dbReference>
<gene>
    <name evidence="3" type="ORF">SAMN02745883_01701</name>
</gene>
<dbReference type="STRING" id="1121266.SAMN02745883_01701"/>
<dbReference type="CDD" id="cd02440">
    <property type="entry name" value="AdoMet_MTases"/>
    <property type="match status" value="1"/>
</dbReference>
<evidence type="ECO:0000259" key="2">
    <source>
        <dbReference type="Pfam" id="PF13649"/>
    </source>
</evidence>
<reference evidence="3 4" key="1">
    <citation type="submission" date="2016-11" db="EMBL/GenBank/DDBJ databases">
        <authorList>
            <person name="Jaros S."/>
            <person name="Januszkiewicz K."/>
            <person name="Wedrychowicz H."/>
        </authorList>
    </citation>
    <scope>NUCLEOTIDE SEQUENCE [LARGE SCALE GENOMIC DNA]</scope>
    <source>
        <strain evidence="3 4">DSM 14501</strain>
    </source>
</reference>
<dbReference type="GO" id="GO:0008168">
    <property type="term" value="F:methyltransferase activity"/>
    <property type="evidence" value="ECO:0007669"/>
    <property type="project" value="UniProtKB-KW"/>
</dbReference>
<dbReference type="InterPro" id="IPR041698">
    <property type="entry name" value="Methyltransf_25"/>
</dbReference>
<dbReference type="Gene3D" id="3.40.50.150">
    <property type="entry name" value="Vaccinia Virus protein VP39"/>
    <property type="match status" value="1"/>
</dbReference>
<keyword evidence="4" id="KW-1185">Reference proteome</keyword>
<sequence length="246" mass="29130">MEAYNGFARVYDYLMRDVNYDKWADYIENIFKKFNLRPNTILELACGTGNITNRLALRGYEITGVDISSEMLTIARKKAMDLGINVAYINQDMRELDIHEKVDCVLCLCDGFNYILEERDLISIYEKVYSILNFGGIFIFDISSFYKISEILGNNTYAENFEDISYIWENYFDAEREVCEFDLTIFMRKGQLFERVQEFHEQRAYRTDVVIDLLKQVKFKDINVYNAFTFESPKFTDERINFVCIK</sequence>
<keyword evidence="1 3" id="KW-0808">Transferase</keyword>
<dbReference type="SUPFAM" id="SSF53335">
    <property type="entry name" value="S-adenosyl-L-methionine-dependent methyltransferases"/>
    <property type="match status" value="1"/>
</dbReference>
<protein>
    <submittedName>
        <fullName evidence="3">Methyltransferase domain-containing protein</fullName>
    </submittedName>
</protein>
<dbReference type="PANTHER" id="PTHR43861">
    <property type="entry name" value="TRANS-ACONITATE 2-METHYLTRANSFERASE-RELATED"/>
    <property type="match status" value="1"/>
</dbReference>
<dbReference type="EMBL" id="FRAJ01000013">
    <property type="protein sequence ID" value="SHK27650.1"/>
    <property type="molecule type" value="Genomic_DNA"/>
</dbReference>
<dbReference type="AlphaFoldDB" id="A0A1M6R5H8"/>
<name>A0A1M6R5H8_9FIRM</name>
<evidence type="ECO:0000313" key="3">
    <source>
        <dbReference type="EMBL" id="SHK27650.1"/>
    </source>
</evidence>
<dbReference type="RefSeq" id="WP_072967554.1">
    <property type="nucleotide sequence ID" value="NZ_FRAJ01000013.1"/>
</dbReference>
<evidence type="ECO:0000313" key="4">
    <source>
        <dbReference type="Proteomes" id="UP000184082"/>
    </source>
</evidence>
<proteinExistence type="predicted"/>